<dbReference type="InterPro" id="IPR001650">
    <property type="entry name" value="Helicase_C-like"/>
</dbReference>
<sequence length="523" mass="58010">MGSLWLQGLGKTVTTIALILTAPAPNMVDADRSLAAKDPWEKGALRGGTLIVVPTSVLHQWHQELKDKVATFAGLRTHVYHGKSKAWTGQELARYGVVLTTYAIMGLEAPPPRPCPLFEVDWHRVILDEAQSIKNAHTLASHASRCLQTSRRWCLTGTPIQNTVDDLYSYFRFLRYEPYSRQAAFKSMLKEPLQSNPKHGSKLLRAALQGVLLRRTKGSTLNGEPIVELPARQVEVVRLHFSAGERAAYDELQRSSMSQLKEHAVIHRGAKTSYMNMLLLLLRLRQACNHPWDDEVSAIDASLRDSLLIRLEQPDSSLCGICGDVAEEPAMTPCAHSFCRQCLTTQVQNHAGEQSYKCPTCSATIKDAQVIVFSQWTRMLDLIQSALQANHIRFSRLDGTLGVSARSHAVAQFNANKGTNVLLVSLKAASLGLNLTAASYVVLMDLWWNPSVEEQAIDRAHRIGQTRTVRVMRLTIADTVEDRILALQEKKRKLAEAALGDGDGGVQASRLTMEDLQYLFSAS</sequence>
<gene>
    <name evidence="13" type="ORF">COCSUDRAFT_35050</name>
</gene>
<dbReference type="GO" id="GO:0005634">
    <property type="term" value="C:nucleus"/>
    <property type="evidence" value="ECO:0007669"/>
    <property type="project" value="TreeGrafter"/>
</dbReference>
<dbReference type="InterPro" id="IPR000330">
    <property type="entry name" value="SNF2_N"/>
</dbReference>
<evidence type="ECO:0000256" key="3">
    <source>
        <dbReference type="ARBA" id="ARBA00022741"/>
    </source>
</evidence>
<evidence type="ECO:0000313" key="13">
    <source>
        <dbReference type="EMBL" id="EIE26375.1"/>
    </source>
</evidence>
<dbReference type="GO" id="GO:0008094">
    <property type="term" value="F:ATP-dependent activity, acting on DNA"/>
    <property type="evidence" value="ECO:0007669"/>
    <property type="project" value="TreeGrafter"/>
</dbReference>
<dbReference type="PROSITE" id="PS51192">
    <property type="entry name" value="HELICASE_ATP_BIND_1"/>
    <property type="match status" value="1"/>
</dbReference>
<dbReference type="SMART" id="SM00184">
    <property type="entry name" value="RING"/>
    <property type="match status" value="1"/>
</dbReference>
<evidence type="ECO:0000259" key="12">
    <source>
        <dbReference type="PROSITE" id="PS51194"/>
    </source>
</evidence>
<evidence type="ECO:0000256" key="8">
    <source>
        <dbReference type="PROSITE-ProRule" id="PRU00175"/>
    </source>
</evidence>
<dbReference type="Pfam" id="PF00271">
    <property type="entry name" value="Helicase_C"/>
    <property type="match status" value="1"/>
</dbReference>
<dbReference type="InterPro" id="IPR050628">
    <property type="entry name" value="SNF2_RAD54_helicase_TF"/>
</dbReference>
<dbReference type="SMART" id="SM00490">
    <property type="entry name" value="HELICc"/>
    <property type="match status" value="1"/>
</dbReference>
<accession>I0Z6V6</accession>
<dbReference type="Gene3D" id="3.40.50.10810">
    <property type="entry name" value="Tandem AAA-ATPase domain"/>
    <property type="match status" value="1"/>
</dbReference>
<feature type="domain" description="Helicase C-terminal" evidence="12">
    <location>
        <begin position="360"/>
        <end position="517"/>
    </location>
</feature>
<evidence type="ECO:0008006" key="15">
    <source>
        <dbReference type="Google" id="ProtNLM"/>
    </source>
</evidence>
<dbReference type="PANTHER" id="PTHR45626:SF16">
    <property type="entry name" value="ATP-DEPENDENT HELICASE ULS1"/>
    <property type="match status" value="1"/>
</dbReference>
<dbReference type="InterPro" id="IPR038718">
    <property type="entry name" value="SNF2-like_sf"/>
</dbReference>
<evidence type="ECO:0000256" key="1">
    <source>
        <dbReference type="ARBA" id="ARBA00008438"/>
    </source>
</evidence>
<evidence type="ECO:0000313" key="14">
    <source>
        <dbReference type="Proteomes" id="UP000007264"/>
    </source>
</evidence>
<dbReference type="GO" id="GO:0008270">
    <property type="term" value="F:zinc ion binding"/>
    <property type="evidence" value="ECO:0007669"/>
    <property type="project" value="UniProtKB-KW"/>
</dbReference>
<dbReference type="STRING" id="574566.I0Z6V6"/>
<dbReference type="SUPFAM" id="SSF57850">
    <property type="entry name" value="RING/U-box"/>
    <property type="match status" value="1"/>
</dbReference>
<dbReference type="AlphaFoldDB" id="I0Z6V6"/>
<dbReference type="PROSITE" id="PS00518">
    <property type="entry name" value="ZF_RING_1"/>
    <property type="match status" value="1"/>
</dbReference>
<dbReference type="Pfam" id="PF00176">
    <property type="entry name" value="SNF2-rel_dom"/>
    <property type="match status" value="1"/>
</dbReference>
<dbReference type="GeneID" id="17044385"/>
<dbReference type="eggNOG" id="KOG1001">
    <property type="taxonomic scope" value="Eukaryota"/>
</dbReference>
<feature type="signal peptide" evidence="9">
    <location>
        <begin position="1"/>
        <end position="30"/>
    </location>
</feature>
<comment type="similarity">
    <text evidence="1">Belongs to the SNF2/RAD54 helicase family. RAD16 subfamily.</text>
</comment>
<feature type="chain" id="PRO_5003637588" description="SNF2_N-domain-containing protein" evidence="9">
    <location>
        <begin position="31"/>
        <end position="523"/>
    </location>
</feature>
<dbReference type="InterPro" id="IPR027417">
    <property type="entry name" value="P-loop_NTPase"/>
</dbReference>
<evidence type="ECO:0000256" key="9">
    <source>
        <dbReference type="SAM" id="SignalP"/>
    </source>
</evidence>
<keyword evidence="2" id="KW-0479">Metal-binding</keyword>
<dbReference type="GO" id="GO:0016787">
    <property type="term" value="F:hydrolase activity"/>
    <property type="evidence" value="ECO:0007669"/>
    <property type="project" value="UniProtKB-KW"/>
</dbReference>
<keyword evidence="6" id="KW-0862">Zinc</keyword>
<dbReference type="RefSeq" id="XP_005650919.1">
    <property type="nucleotide sequence ID" value="XM_005650862.1"/>
</dbReference>
<dbReference type="CDD" id="cd18793">
    <property type="entry name" value="SF2_C_SNF"/>
    <property type="match status" value="1"/>
</dbReference>
<keyword evidence="4 8" id="KW-0863">Zinc-finger</keyword>
<dbReference type="InterPro" id="IPR017907">
    <property type="entry name" value="Znf_RING_CS"/>
</dbReference>
<dbReference type="Pfam" id="PF13445">
    <property type="entry name" value="zf-RING_UBOX"/>
    <property type="match status" value="1"/>
</dbReference>
<dbReference type="SUPFAM" id="SSF52540">
    <property type="entry name" value="P-loop containing nucleoside triphosphate hydrolases"/>
    <property type="match status" value="2"/>
</dbReference>
<evidence type="ECO:0000259" key="10">
    <source>
        <dbReference type="PROSITE" id="PS50089"/>
    </source>
</evidence>
<evidence type="ECO:0000256" key="4">
    <source>
        <dbReference type="ARBA" id="ARBA00022771"/>
    </source>
</evidence>
<proteinExistence type="inferred from homology"/>
<organism evidence="13 14">
    <name type="scientific">Coccomyxa subellipsoidea (strain C-169)</name>
    <name type="common">Green microalga</name>
    <dbReference type="NCBI Taxonomy" id="574566"/>
    <lineage>
        <taxon>Eukaryota</taxon>
        <taxon>Viridiplantae</taxon>
        <taxon>Chlorophyta</taxon>
        <taxon>core chlorophytes</taxon>
        <taxon>Trebouxiophyceae</taxon>
        <taxon>Trebouxiophyceae incertae sedis</taxon>
        <taxon>Coccomyxaceae</taxon>
        <taxon>Coccomyxa</taxon>
        <taxon>Coccomyxa subellipsoidea</taxon>
    </lineage>
</organism>
<name>I0Z6V6_COCSC</name>
<dbReference type="InterPro" id="IPR049730">
    <property type="entry name" value="SNF2/RAD54-like_C"/>
</dbReference>
<reference evidence="13 14" key="1">
    <citation type="journal article" date="2012" name="Genome Biol.">
        <title>The genome of the polar eukaryotic microalga coccomyxa subellipsoidea reveals traits of cold adaptation.</title>
        <authorList>
            <person name="Blanc G."/>
            <person name="Agarkova I."/>
            <person name="Grimwood J."/>
            <person name="Kuo A."/>
            <person name="Brueggeman A."/>
            <person name="Dunigan D."/>
            <person name="Gurnon J."/>
            <person name="Ladunga I."/>
            <person name="Lindquist E."/>
            <person name="Lucas S."/>
            <person name="Pangilinan J."/>
            <person name="Proschold T."/>
            <person name="Salamov A."/>
            <person name="Schmutz J."/>
            <person name="Weeks D."/>
            <person name="Yamada T."/>
            <person name="Claverie J.M."/>
            <person name="Grigoriev I."/>
            <person name="Van Etten J."/>
            <person name="Lomsadze A."/>
            <person name="Borodovsky M."/>
        </authorList>
    </citation>
    <scope>NUCLEOTIDE SEQUENCE [LARGE SCALE GENOMIC DNA]</scope>
    <source>
        <strain evidence="13 14">C-169</strain>
    </source>
</reference>
<keyword evidence="9" id="KW-0732">Signal</keyword>
<evidence type="ECO:0000256" key="5">
    <source>
        <dbReference type="ARBA" id="ARBA00022801"/>
    </source>
</evidence>
<feature type="domain" description="RING-type" evidence="10">
    <location>
        <begin position="319"/>
        <end position="362"/>
    </location>
</feature>
<dbReference type="GO" id="GO:0006281">
    <property type="term" value="P:DNA repair"/>
    <property type="evidence" value="ECO:0007669"/>
    <property type="project" value="TreeGrafter"/>
</dbReference>
<dbReference type="KEGG" id="csl:COCSUDRAFT_35050"/>
<dbReference type="Proteomes" id="UP000007264">
    <property type="component" value="Unassembled WGS sequence"/>
</dbReference>
<keyword evidence="14" id="KW-1185">Reference proteome</keyword>
<comment type="caution">
    <text evidence="13">The sequence shown here is derived from an EMBL/GenBank/DDBJ whole genome shotgun (WGS) entry which is preliminary data.</text>
</comment>
<dbReference type="InterPro" id="IPR027370">
    <property type="entry name" value="Znf-RING_euk"/>
</dbReference>
<dbReference type="PROSITE" id="PS50089">
    <property type="entry name" value="ZF_RING_2"/>
    <property type="match status" value="1"/>
</dbReference>
<dbReference type="CDD" id="cd18008">
    <property type="entry name" value="DEXDc_SHPRH-like"/>
    <property type="match status" value="1"/>
</dbReference>
<feature type="domain" description="Helicase ATP-binding" evidence="11">
    <location>
        <begin position="8"/>
        <end position="177"/>
    </location>
</feature>
<dbReference type="EMBL" id="AGSI01000002">
    <property type="protein sequence ID" value="EIE26375.1"/>
    <property type="molecule type" value="Genomic_DNA"/>
</dbReference>
<keyword evidence="7" id="KW-0067">ATP-binding</keyword>
<dbReference type="Gene3D" id="3.40.50.300">
    <property type="entry name" value="P-loop containing nucleotide triphosphate hydrolases"/>
    <property type="match status" value="1"/>
</dbReference>
<evidence type="ECO:0000256" key="7">
    <source>
        <dbReference type="ARBA" id="ARBA00022840"/>
    </source>
</evidence>
<evidence type="ECO:0000256" key="6">
    <source>
        <dbReference type="ARBA" id="ARBA00022833"/>
    </source>
</evidence>
<dbReference type="GO" id="GO:0005524">
    <property type="term" value="F:ATP binding"/>
    <property type="evidence" value="ECO:0007669"/>
    <property type="project" value="UniProtKB-KW"/>
</dbReference>
<keyword evidence="3" id="KW-0547">Nucleotide-binding</keyword>
<evidence type="ECO:0000259" key="11">
    <source>
        <dbReference type="PROSITE" id="PS51192"/>
    </source>
</evidence>
<dbReference type="PANTHER" id="PTHR45626">
    <property type="entry name" value="TRANSCRIPTION TERMINATION FACTOR 2-RELATED"/>
    <property type="match status" value="1"/>
</dbReference>
<keyword evidence="5" id="KW-0378">Hydrolase</keyword>
<dbReference type="SMART" id="SM00487">
    <property type="entry name" value="DEXDc"/>
    <property type="match status" value="1"/>
</dbReference>
<evidence type="ECO:0000256" key="2">
    <source>
        <dbReference type="ARBA" id="ARBA00022723"/>
    </source>
</evidence>
<dbReference type="OrthoDB" id="448448at2759"/>
<dbReference type="InterPro" id="IPR001841">
    <property type="entry name" value="Znf_RING"/>
</dbReference>
<protein>
    <recommendedName>
        <fullName evidence="15">SNF2_N-domain-containing protein</fullName>
    </recommendedName>
</protein>
<dbReference type="PROSITE" id="PS51194">
    <property type="entry name" value="HELICASE_CTER"/>
    <property type="match status" value="1"/>
</dbReference>
<dbReference type="InterPro" id="IPR014001">
    <property type="entry name" value="Helicase_ATP-bd"/>
</dbReference>